<dbReference type="GO" id="GO:0004081">
    <property type="term" value="F:bis(5'-nucleosyl)-tetraphosphatase (asymmetrical) activity"/>
    <property type="evidence" value="ECO:0007669"/>
    <property type="project" value="TreeGrafter"/>
</dbReference>
<keyword evidence="3 9" id="KW-0378">Hydrolase</keyword>
<dbReference type="PROSITE" id="PS51462">
    <property type="entry name" value="NUDIX"/>
    <property type="match status" value="1"/>
</dbReference>
<evidence type="ECO:0000256" key="5">
    <source>
        <dbReference type="PROSITE-ProRule" id="PRU00322"/>
    </source>
</evidence>
<dbReference type="InterPro" id="IPR001876">
    <property type="entry name" value="Znf_RanBP2"/>
</dbReference>
<dbReference type="InterPro" id="IPR040459">
    <property type="entry name" value="MJ1316"/>
</dbReference>
<feature type="compositionally biased region" description="Polar residues" evidence="6">
    <location>
        <begin position="145"/>
        <end position="160"/>
    </location>
</feature>
<dbReference type="GO" id="GO:0006754">
    <property type="term" value="P:ATP biosynthetic process"/>
    <property type="evidence" value="ECO:0007669"/>
    <property type="project" value="TreeGrafter"/>
</dbReference>
<evidence type="ECO:0000313" key="9">
    <source>
        <dbReference type="EMBL" id="ELR15684.1"/>
    </source>
</evidence>
<accession>L8GRB0</accession>
<dbReference type="GO" id="GO:0008270">
    <property type="term" value="F:zinc ion binding"/>
    <property type="evidence" value="ECO:0007669"/>
    <property type="project" value="UniProtKB-KW"/>
</dbReference>
<feature type="compositionally biased region" description="Basic and acidic residues" evidence="6">
    <location>
        <begin position="1"/>
        <end position="16"/>
    </location>
</feature>
<keyword evidence="4" id="KW-0862">Zinc</keyword>
<dbReference type="PROSITE" id="PS01358">
    <property type="entry name" value="ZF_RANBP2_1"/>
    <property type="match status" value="1"/>
</dbReference>
<keyword evidence="10" id="KW-1185">Reference proteome</keyword>
<feature type="compositionally biased region" description="Basic and acidic residues" evidence="6">
    <location>
        <begin position="314"/>
        <end position="325"/>
    </location>
</feature>
<reference evidence="9 10" key="1">
    <citation type="journal article" date="2013" name="Genome Biol.">
        <title>Genome of Acanthamoeba castellanii highlights extensive lateral gene transfer and early evolution of tyrosine kinase signaling.</title>
        <authorList>
            <person name="Clarke M."/>
            <person name="Lohan A.J."/>
            <person name="Liu B."/>
            <person name="Lagkouvardos I."/>
            <person name="Roy S."/>
            <person name="Zafar N."/>
            <person name="Bertelli C."/>
            <person name="Schilde C."/>
            <person name="Kianianmomeni A."/>
            <person name="Burglin T.R."/>
            <person name="Frech C."/>
            <person name="Turcotte B."/>
            <person name="Kopec K.O."/>
            <person name="Synnott J.M."/>
            <person name="Choo C."/>
            <person name="Paponov I."/>
            <person name="Finkler A."/>
            <person name="Soon Heng Tan C."/>
            <person name="Hutchins A.P."/>
            <person name="Weinmeier T."/>
            <person name="Rattei T."/>
            <person name="Chu J.S."/>
            <person name="Gimenez G."/>
            <person name="Irimia M."/>
            <person name="Rigden D.J."/>
            <person name="Fitzpatrick D.A."/>
            <person name="Lorenzo-Morales J."/>
            <person name="Bateman A."/>
            <person name="Chiu C.H."/>
            <person name="Tang P."/>
            <person name="Hegemann P."/>
            <person name="Fromm H."/>
            <person name="Raoult D."/>
            <person name="Greub G."/>
            <person name="Miranda-Saavedra D."/>
            <person name="Chen N."/>
            <person name="Nash P."/>
            <person name="Ginger M.L."/>
            <person name="Horn M."/>
            <person name="Schaap P."/>
            <person name="Caler L."/>
            <person name="Loftus B."/>
        </authorList>
    </citation>
    <scope>NUCLEOTIDE SEQUENCE [LARGE SCALE GENOMIC DNA]</scope>
    <source>
        <strain evidence="9 10">Neff</strain>
    </source>
</reference>
<feature type="domain" description="Nudix hydrolase" evidence="8">
    <location>
        <begin position="164"/>
        <end position="313"/>
    </location>
</feature>
<evidence type="ECO:0000256" key="2">
    <source>
        <dbReference type="ARBA" id="ARBA00022771"/>
    </source>
</evidence>
<dbReference type="PRINTS" id="PR00502">
    <property type="entry name" value="NUDIXFAMILY"/>
</dbReference>
<keyword evidence="2 5" id="KW-0863">Zinc-finger</keyword>
<organism evidence="9 10">
    <name type="scientific">Acanthamoeba castellanii (strain ATCC 30010 / Neff)</name>
    <dbReference type="NCBI Taxonomy" id="1257118"/>
    <lineage>
        <taxon>Eukaryota</taxon>
        <taxon>Amoebozoa</taxon>
        <taxon>Discosea</taxon>
        <taxon>Longamoebia</taxon>
        <taxon>Centramoebida</taxon>
        <taxon>Acanthamoebidae</taxon>
        <taxon>Acanthamoeba</taxon>
    </lineage>
</organism>
<sequence>MERAAHEKRRDKETGRLKKKQRLRTSQDVYNRIMWDTGRYDPASFVIGYLDRFDGMMEIALDEFVPIDKGGDIAYHRVYYFRQGDVVVWDRNKRIDNVFGSGDTAAAAAAAATTTTTTTTSSDDSASSSSASEEDEGEDQPTAAPATTEQLAPSKQPIQNESMPKMRSCGFLLFADVAGSRHFLLMKHGRRYDLPKGHVESGETDRECALREVQEETGIEADAIHVDSRFSYAETYYPVYKRLGGKTVEKTLRIFIGHINDTAARDPTGFPVVRRTEHGAHEWVKWNPPHHIQKNTIDPLLKTANEHFKQLKEEEREKAARKLEQGDDNDDDDDDDDGDEVDIDAELLRTQETSEVAEAGTVERTAEKEKLEKERMEKAEKERMERELKVRRRTDYNARKTRRQRNAMVSGGGYALLDKVRDETGRGQVGIYEDDITFDESALNAQAKLILKRNDRANRRLDENVHNYTGDDDSDDDEISDEEAAQYVVSRSPKGKLGEFLDLAPSDVGGAEEDDDDVAAAIALSATTTTLTTTSSSSSSPPGEEEWSCQACTYVNKPTFLCCEVCASQRS</sequence>
<dbReference type="PANTHER" id="PTHR21340">
    <property type="entry name" value="DIADENOSINE 5,5-P1,P4-TETRAPHOSPHATE PYROPHOSPHOHYDROLASE MUTT"/>
    <property type="match status" value="1"/>
</dbReference>
<feature type="compositionally biased region" description="Low complexity" evidence="6">
    <location>
        <begin position="529"/>
        <end position="540"/>
    </location>
</feature>
<dbReference type="InterPro" id="IPR000086">
    <property type="entry name" value="NUDIX_hydrolase_dom"/>
</dbReference>
<proteinExistence type="predicted"/>
<feature type="region of interest" description="Disordered" evidence="6">
    <location>
        <begin position="529"/>
        <end position="548"/>
    </location>
</feature>
<feature type="region of interest" description="Disordered" evidence="6">
    <location>
        <begin position="314"/>
        <end position="388"/>
    </location>
</feature>
<dbReference type="InterPro" id="IPR051325">
    <property type="entry name" value="Nudix_hydrolase_domain"/>
</dbReference>
<dbReference type="GO" id="GO:0006167">
    <property type="term" value="P:AMP biosynthetic process"/>
    <property type="evidence" value="ECO:0007669"/>
    <property type="project" value="TreeGrafter"/>
</dbReference>
<dbReference type="InterPro" id="IPR015797">
    <property type="entry name" value="NUDIX_hydrolase-like_dom_sf"/>
</dbReference>
<name>L8GRB0_ACACF</name>
<dbReference type="SUPFAM" id="SSF90209">
    <property type="entry name" value="Ran binding protein zinc finger-like"/>
    <property type="match status" value="1"/>
</dbReference>
<dbReference type="PROSITE" id="PS00893">
    <property type="entry name" value="NUDIX_BOX"/>
    <property type="match status" value="1"/>
</dbReference>
<evidence type="ECO:0000313" key="10">
    <source>
        <dbReference type="Proteomes" id="UP000011083"/>
    </source>
</evidence>
<gene>
    <name evidence="9" type="ORF">ACA1_378000</name>
</gene>
<dbReference type="OrthoDB" id="19211at2759"/>
<dbReference type="PROSITE" id="PS50199">
    <property type="entry name" value="ZF_RANBP2_2"/>
    <property type="match status" value="1"/>
</dbReference>
<evidence type="ECO:0000256" key="6">
    <source>
        <dbReference type="SAM" id="MobiDB-lite"/>
    </source>
</evidence>
<feature type="domain" description="RanBP2-type" evidence="7">
    <location>
        <begin position="541"/>
        <end position="571"/>
    </location>
</feature>
<evidence type="ECO:0000259" key="8">
    <source>
        <dbReference type="PROSITE" id="PS51462"/>
    </source>
</evidence>
<dbReference type="InterPro" id="IPR036443">
    <property type="entry name" value="Znf_RanBP2_sf"/>
</dbReference>
<feature type="region of interest" description="Disordered" evidence="6">
    <location>
        <begin position="113"/>
        <end position="160"/>
    </location>
</feature>
<dbReference type="SUPFAM" id="SSF55811">
    <property type="entry name" value="Nudix"/>
    <property type="match status" value="1"/>
</dbReference>
<dbReference type="EMBL" id="KB008025">
    <property type="protein sequence ID" value="ELR15684.1"/>
    <property type="molecule type" value="Genomic_DNA"/>
</dbReference>
<dbReference type="KEGG" id="acan:ACA1_378000"/>
<dbReference type="VEuPathDB" id="AmoebaDB:ACA1_378000"/>
<feature type="region of interest" description="Disordered" evidence="6">
    <location>
        <begin position="1"/>
        <end position="21"/>
    </location>
</feature>
<dbReference type="Pfam" id="PF00293">
    <property type="entry name" value="NUDIX"/>
    <property type="match status" value="1"/>
</dbReference>
<dbReference type="Proteomes" id="UP000011083">
    <property type="component" value="Unassembled WGS sequence"/>
</dbReference>
<feature type="compositionally biased region" description="Acidic residues" evidence="6">
    <location>
        <begin position="326"/>
        <end position="345"/>
    </location>
</feature>
<evidence type="ECO:0000256" key="4">
    <source>
        <dbReference type="ARBA" id="ARBA00022833"/>
    </source>
</evidence>
<protein>
    <submittedName>
        <fullName evidence="9">Hydrolase, NUDIX domain containing protein</fullName>
    </submittedName>
</protein>
<dbReference type="GeneID" id="14916359"/>
<evidence type="ECO:0000259" key="7">
    <source>
        <dbReference type="PROSITE" id="PS50199"/>
    </source>
</evidence>
<dbReference type="PANTHER" id="PTHR21340:SF0">
    <property type="entry name" value="BIS(5'-NUCLEOSYL)-TETRAPHOSPHATASE [ASYMMETRICAL]"/>
    <property type="match status" value="1"/>
</dbReference>
<dbReference type="Gene3D" id="2.30.30.380">
    <property type="entry name" value="Zn-finger domain of Sec23/24"/>
    <property type="match status" value="1"/>
</dbReference>
<feature type="compositionally biased region" description="Basic and acidic residues" evidence="6">
    <location>
        <begin position="364"/>
        <end position="388"/>
    </location>
</feature>
<evidence type="ECO:0000256" key="3">
    <source>
        <dbReference type="ARBA" id="ARBA00022801"/>
    </source>
</evidence>
<dbReference type="RefSeq" id="XP_004337697.1">
    <property type="nucleotide sequence ID" value="XM_004337649.1"/>
</dbReference>
<dbReference type="Gene3D" id="3.90.79.10">
    <property type="entry name" value="Nucleoside Triphosphate Pyrophosphohydrolase"/>
    <property type="match status" value="1"/>
</dbReference>
<dbReference type="InterPro" id="IPR020476">
    <property type="entry name" value="Nudix_hydrolase"/>
</dbReference>
<feature type="compositionally biased region" description="Low complexity" evidence="6">
    <location>
        <begin position="113"/>
        <end position="131"/>
    </location>
</feature>
<keyword evidence="1" id="KW-0479">Metal-binding</keyword>
<evidence type="ECO:0000256" key="1">
    <source>
        <dbReference type="ARBA" id="ARBA00022723"/>
    </source>
</evidence>
<dbReference type="InterPro" id="IPR020084">
    <property type="entry name" value="NUDIX_hydrolase_CS"/>
</dbReference>
<dbReference type="AlphaFoldDB" id="L8GRB0"/>
<dbReference type="Pfam" id="PF04457">
    <property type="entry name" value="MJ1316"/>
    <property type="match status" value="1"/>
</dbReference>